<keyword evidence="4" id="KW-0653">Protein transport</keyword>
<dbReference type="Gene3D" id="1.10.287.70">
    <property type="match status" value="1"/>
</dbReference>
<feature type="domain" description="Methyltransferase" evidence="11">
    <location>
        <begin position="544"/>
        <end position="651"/>
    </location>
</feature>
<keyword evidence="6 8" id="KW-0472">Membrane</keyword>
<dbReference type="PANTHER" id="PTHR14042">
    <property type="entry name" value="DOPEY-RELATED"/>
    <property type="match status" value="1"/>
</dbReference>
<dbReference type="GO" id="GO:0005802">
    <property type="term" value="C:trans-Golgi network"/>
    <property type="evidence" value="ECO:0007669"/>
    <property type="project" value="TreeGrafter"/>
</dbReference>
<feature type="domain" description="Ion transport" evidence="9">
    <location>
        <begin position="9"/>
        <end position="231"/>
    </location>
</feature>
<evidence type="ECO:0000259" key="10">
    <source>
        <dbReference type="Pfam" id="PF04118"/>
    </source>
</evidence>
<dbReference type="SUPFAM" id="SSF81324">
    <property type="entry name" value="Voltage-gated potassium channels"/>
    <property type="match status" value="1"/>
</dbReference>
<evidence type="ECO:0000259" key="9">
    <source>
        <dbReference type="Pfam" id="PF00520"/>
    </source>
</evidence>
<evidence type="ECO:0000256" key="2">
    <source>
        <dbReference type="ARBA" id="ARBA00022448"/>
    </source>
</evidence>
<accession>A0A0M0JHU6</accession>
<organism evidence="12 13">
    <name type="scientific">Chrysochromulina tobinii</name>
    <dbReference type="NCBI Taxonomy" id="1460289"/>
    <lineage>
        <taxon>Eukaryota</taxon>
        <taxon>Haptista</taxon>
        <taxon>Haptophyta</taxon>
        <taxon>Prymnesiophyceae</taxon>
        <taxon>Prymnesiales</taxon>
        <taxon>Chrysochromulinaceae</taxon>
        <taxon>Chrysochromulina</taxon>
    </lineage>
</organism>
<dbReference type="GO" id="GO:0015031">
    <property type="term" value="P:protein transport"/>
    <property type="evidence" value="ECO:0007669"/>
    <property type="project" value="UniProtKB-KW"/>
</dbReference>
<dbReference type="PRINTS" id="PR01333">
    <property type="entry name" value="2POREKCHANEL"/>
</dbReference>
<feature type="non-terminal residue" evidence="12">
    <location>
        <position position="938"/>
    </location>
</feature>
<dbReference type="GO" id="GO:0005829">
    <property type="term" value="C:cytosol"/>
    <property type="evidence" value="ECO:0007669"/>
    <property type="project" value="GOC"/>
</dbReference>
<dbReference type="GO" id="GO:0005267">
    <property type="term" value="F:potassium channel activity"/>
    <property type="evidence" value="ECO:0007669"/>
    <property type="project" value="InterPro"/>
</dbReference>
<dbReference type="InterPro" id="IPR041698">
    <property type="entry name" value="Methyltransf_25"/>
</dbReference>
<gene>
    <name evidence="12" type="ORF">Ctob_009320</name>
</gene>
<comment type="caution">
    <text evidence="12">The sequence shown here is derived from an EMBL/GenBank/DDBJ whole genome shotgun (WGS) entry which is preliminary data.</text>
</comment>
<dbReference type="PRINTS" id="PR00169">
    <property type="entry name" value="KCHANNEL"/>
</dbReference>
<keyword evidence="13" id="KW-1185">Reference proteome</keyword>
<reference evidence="13" key="1">
    <citation type="journal article" date="2015" name="PLoS Genet.">
        <title>Genome Sequence and Transcriptome Analyses of Chrysochromulina tobin: Metabolic Tools for Enhanced Algal Fitness in the Prominent Order Prymnesiales (Haptophyceae).</title>
        <authorList>
            <person name="Hovde B.T."/>
            <person name="Deodato C.R."/>
            <person name="Hunsperger H.M."/>
            <person name="Ryken S.A."/>
            <person name="Yost W."/>
            <person name="Jha R.K."/>
            <person name="Patterson J."/>
            <person name="Monnat R.J. Jr."/>
            <person name="Barlow S.B."/>
            <person name="Starkenburg S.R."/>
            <person name="Cattolico R.A."/>
        </authorList>
    </citation>
    <scope>NUCLEOTIDE SEQUENCE</scope>
    <source>
        <strain evidence="13">CCMP291</strain>
    </source>
</reference>
<evidence type="ECO:0000256" key="3">
    <source>
        <dbReference type="ARBA" id="ARBA00022692"/>
    </source>
</evidence>
<dbReference type="InterPro" id="IPR007249">
    <property type="entry name" value="DOP1_N"/>
</dbReference>
<dbReference type="Pfam" id="PF04118">
    <property type="entry name" value="Dopey_N"/>
    <property type="match status" value="1"/>
</dbReference>
<keyword evidence="5 8" id="KW-1133">Transmembrane helix</keyword>
<dbReference type="Pfam" id="PF00520">
    <property type="entry name" value="Ion_trans"/>
    <property type="match status" value="1"/>
</dbReference>
<dbReference type="CDD" id="cd02440">
    <property type="entry name" value="AdoMet_MTases"/>
    <property type="match status" value="1"/>
</dbReference>
<feature type="transmembrane region" description="Helical" evidence="8">
    <location>
        <begin position="42"/>
        <end position="61"/>
    </location>
</feature>
<dbReference type="GO" id="GO:0006895">
    <property type="term" value="P:Golgi to endosome transport"/>
    <property type="evidence" value="ECO:0007669"/>
    <property type="project" value="InterPro"/>
</dbReference>
<dbReference type="InterPro" id="IPR040314">
    <property type="entry name" value="DOP1"/>
</dbReference>
<dbReference type="InterPro" id="IPR005821">
    <property type="entry name" value="Ion_trans_dom"/>
</dbReference>
<dbReference type="PANTHER" id="PTHR14042:SF24">
    <property type="entry name" value="PROTEIN DOPEY-1 HOMOLOG"/>
    <property type="match status" value="1"/>
</dbReference>
<evidence type="ECO:0000313" key="13">
    <source>
        <dbReference type="Proteomes" id="UP000037460"/>
    </source>
</evidence>
<dbReference type="GO" id="GO:0016020">
    <property type="term" value="C:membrane"/>
    <property type="evidence" value="ECO:0007669"/>
    <property type="project" value="UniProtKB-SubCell"/>
</dbReference>
<evidence type="ECO:0000256" key="8">
    <source>
        <dbReference type="SAM" id="Phobius"/>
    </source>
</evidence>
<dbReference type="Gene3D" id="3.40.50.150">
    <property type="entry name" value="Vaccinia Virus protein VP39"/>
    <property type="match status" value="1"/>
</dbReference>
<dbReference type="AlphaFoldDB" id="A0A0M0JHU6"/>
<protein>
    <recommendedName>
        <fullName evidence="14">Ion transport domain-containing protein</fullName>
    </recommendedName>
</protein>
<dbReference type="Proteomes" id="UP000037460">
    <property type="component" value="Unassembled WGS sequence"/>
</dbReference>
<comment type="similarity">
    <text evidence="7">Belongs to the DOP1 family.</text>
</comment>
<sequence length="938" mass="102566">KGLDWWPVIFQRFFLGLIVLNVGVVIFETEPFVKLTDYPVEVFNIWFDSLGIVLFAVEYLLRLWSCVEAPDVRSRSQWMRRLLPMIDLLAIIPLIIDVATPPEIDVNWAKLLRIFSLLRMERSFNGFSRIGNVLKSKTEELVTAAFIAFLLLVFSSSLMYYLENLEPQEPPTLFISIAESMWWGVAALTTTGYGDITPRSPAGKLLGGVVGFVGVAIFALPAGIIGSGFTEVLYAERQAALAAEAAREGKEQPSVGQLSVNQLTATIAAATLEAADVESRYGGAAPSSSGSDAKLVFITDASVKIWKEFQRDGPADAAENLREVAAIASRIATQGADGLTYALAHGLRTGYFAVNAALGTLAFELNDRLRGDGSSNSEGASVGTIAGFGNAMSSIGGLGIDGAVASRLLLEAAMVYEQDFGAIRSGVYKAPWDMTTRGHRQLTPQFAARQTVRFVNEAVATLGRRASSAPPSKGWMGLAPGLYPEYYRNDFHYQTDGWMSTRSASVYETSTETLFVGRQDAMQRLSLRPLRDATSGRADGKLRILEVAAGTGRVATFIRDNYPEAELTVTDLSPFYLEAARENDGYWRQARFPNKETRPPPATFVQAAAEALPFEAGAFDAVVCVYLFHELPETARAAAAAEMARVVRPGGVVVLTDSMQRGDRPALDGRLSNFAKLNEPHYENYIDCYLPALFEARGLLCDRKSGLYRQFKDEAAACLLQFERAQEWADLIRYLLRLRKILGKYDTLPIIPDKVLFAKRLYQCLNPALPAGVHEETLKTIEQIFARIGQHRLARDLAFYSEGIFPLYRHASYQVKPKLLDLFERYYVPLGVRVVPCLPGLVLSLLSAMEDVGSDAGGAYDLVPTPGAPTPGGASGHMNVSRVQFCPDATGAVIRALLVALQQGDSLVRRTALELLVTHFPLPRHRSPLASLKAGAAA</sequence>
<dbReference type="InterPro" id="IPR029063">
    <property type="entry name" value="SAM-dependent_MTases_sf"/>
</dbReference>
<feature type="non-terminal residue" evidence="12">
    <location>
        <position position="1"/>
    </location>
</feature>
<feature type="transmembrane region" description="Helical" evidence="8">
    <location>
        <begin position="141"/>
        <end position="161"/>
    </location>
</feature>
<feature type="transmembrane region" description="Helical" evidence="8">
    <location>
        <begin position="205"/>
        <end position="229"/>
    </location>
</feature>
<keyword evidence="3 8" id="KW-0812">Transmembrane</keyword>
<dbReference type="InterPro" id="IPR003280">
    <property type="entry name" value="2pore_dom_K_chnl"/>
</dbReference>
<evidence type="ECO:0000256" key="1">
    <source>
        <dbReference type="ARBA" id="ARBA00004141"/>
    </source>
</evidence>
<feature type="domain" description="DOP1 N-terminal" evidence="10">
    <location>
        <begin position="708"/>
        <end position="855"/>
    </location>
</feature>
<keyword evidence="2" id="KW-0813">Transport</keyword>
<proteinExistence type="inferred from homology"/>
<evidence type="ECO:0000259" key="11">
    <source>
        <dbReference type="Pfam" id="PF13649"/>
    </source>
</evidence>
<dbReference type="OrthoDB" id="297643at2759"/>
<dbReference type="EMBL" id="JWZX01002926">
    <property type="protein sequence ID" value="KOO25813.1"/>
    <property type="molecule type" value="Genomic_DNA"/>
</dbReference>
<dbReference type="GO" id="GO:0005768">
    <property type="term" value="C:endosome"/>
    <property type="evidence" value="ECO:0007669"/>
    <property type="project" value="TreeGrafter"/>
</dbReference>
<name>A0A0M0JHU6_9EUKA</name>
<dbReference type="Pfam" id="PF13649">
    <property type="entry name" value="Methyltransf_25"/>
    <property type="match status" value="1"/>
</dbReference>
<feature type="transmembrane region" description="Helical" evidence="8">
    <location>
        <begin position="173"/>
        <end position="193"/>
    </location>
</feature>
<evidence type="ECO:0000256" key="7">
    <source>
        <dbReference type="ARBA" id="ARBA00046326"/>
    </source>
</evidence>
<evidence type="ECO:0000256" key="6">
    <source>
        <dbReference type="ARBA" id="ARBA00023136"/>
    </source>
</evidence>
<evidence type="ECO:0000256" key="4">
    <source>
        <dbReference type="ARBA" id="ARBA00022927"/>
    </source>
</evidence>
<feature type="transmembrane region" description="Helical" evidence="8">
    <location>
        <begin position="9"/>
        <end position="27"/>
    </location>
</feature>
<evidence type="ECO:0000256" key="5">
    <source>
        <dbReference type="ARBA" id="ARBA00022989"/>
    </source>
</evidence>
<comment type="subcellular location">
    <subcellularLocation>
        <location evidence="1">Membrane</location>
        <topology evidence="1">Multi-pass membrane protein</topology>
    </subcellularLocation>
</comment>
<dbReference type="SUPFAM" id="SSF53335">
    <property type="entry name" value="S-adenosyl-L-methionine-dependent methyltransferases"/>
    <property type="match status" value="1"/>
</dbReference>
<evidence type="ECO:0008006" key="14">
    <source>
        <dbReference type="Google" id="ProtNLM"/>
    </source>
</evidence>
<evidence type="ECO:0000313" key="12">
    <source>
        <dbReference type="EMBL" id="KOO25813.1"/>
    </source>
</evidence>